<dbReference type="EMBL" id="FLQU01000566">
    <property type="protein sequence ID" value="SBS87356.1"/>
    <property type="molecule type" value="Genomic_DNA"/>
</dbReference>
<feature type="region of interest" description="Disordered" evidence="1">
    <location>
        <begin position="18"/>
        <end position="40"/>
    </location>
</feature>
<sequence length="720" mass="81505">MKRFGEALKKEALKKKKIPTDIYRKQQKKKEKKKQKKERVEQLEKIVSKKNPHVVKEKLDILRKKESQGKLLPEEKKKLKHYEGLWNLIKEKVKNKSYIYNNNGVVYKLNDENNNREEEEEPNVQENIHRHGISYDDSSSDIDSDPDSNSGQNLYSDSDVEAGLRSHSSVSFDPSEEDTVKNVDKEKDDFFLESLPSLPDGLPDGLVDGLEDEYADQYMGQYMGEITYADVPNSYYYPNHGTNMYYNTTQYAPFSVSSSSTHIGMHNVGLYNNANASMSNYYYNPYVVPNCDQSSFNMNYLNRKDKEENASTNDRQNGNVNNNIDSSDKPTDTSNRENTTNCVHGENSDEVKNGSREGNSSQNIEGNDVYSSHNGILGDAPCLDNTNGNPHDNVSNQSDCANKCALGNTSSPSPNSKLSDHKCTSEQEIPPQTVAGDQKTESVVNSSDQYANPYANQYTNPYVNQYANAYANQHANAYANQHANPYANQYANLYVNSYNRESIYMNNAHVMNAKSSGHHNVGNWGGYRNSGYSSYAPPYNAINSSGTAGSSNYFMPAYGSVPKCSMSNSRMKESQVNFPNFRGGSVNSYGVESRKYVHKGKRNNYSNMRNDENIFSKKFQTKGDPHYSNASSYDNIPVNSLPKYESNVNKRNVHVNTNDKKEEKGGVQYFVPINLRIKNKLTDACETKINVIEKESKDKDDNFVNIDLEYKKFIKEVHFN</sequence>
<protein>
    <submittedName>
        <fullName evidence="3">WW domain-binding protein 11, putative</fullName>
    </submittedName>
</protein>
<proteinExistence type="predicted"/>
<dbReference type="Proteomes" id="UP000078560">
    <property type="component" value="Unassembled WGS sequence"/>
</dbReference>
<feature type="compositionally biased region" description="Basic and acidic residues" evidence="1">
    <location>
        <begin position="326"/>
        <end position="335"/>
    </location>
</feature>
<feature type="domain" description="Wbp11/ELF5/Saf1 N-terminal" evidence="2">
    <location>
        <begin position="15"/>
        <end position="90"/>
    </location>
</feature>
<gene>
    <name evidence="4" type="ORF">POVCU1_079370</name>
    <name evidence="3" type="ORF">POVCU2_0042220</name>
</gene>
<organism evidence="3 6">
    <name type="scientific">Plasmodium ovale curtisi</name>
    <dbReference type="NCBI Taxonomy" id="864141"/>
    <lineage>
        <taxon>Eukaryota</taxon>
        <taxon>Sar</taxon>
        <taxon>Alveolata</taxon>
        <taxon>Apicomplexa</taxon>
        <taxon>Aconoidasida</taxon>
        <taxon>Haemosporida</taxon>
        <taxon>Plasmodiidae</taxon>
        <taxon>Plasmodium</taxon>
        <taxon>Plasmodium (Plasmodium)</taxon>
    </lineage>
</organism>
<dbReference type="Proteomes" id="UP000078546">
    <property type="component" value="Unassembled WGS sequence"/>
</dbReference>
<evidence type="ECO:0000313" key="6">
    <source>
        <dbReference type="Proteomes" id="UP000078560"/>
    </source>
</evidence>
<dbReference type="EMBL" id="FLQV01003632">
    <property type="protein sequence ID" value="SBT02665.1"/>
    <property type="molecule type" value="Genomic_DNA"/>
</dbReference>
<evidence type="ECO:0000313" key="4">
    <source>
        <dbReference type="EMBL" id="SBT02665.1"/>
    </source>
</evidence>
<feature type="compositionally biased region" description="Basic residues" evidence="1">
    <location>
        <begin position="25"/>
        <end position="37"/>
    </location>
</feature>
<feature type="compositionally biased region" description="Polar residues" evidence="1">
    <location>
        <begin position="408"/>
        <end position="417"/>
    </location>
</feature>
<feature type="compositionally biased region" description="Basic and acidic residues" evidence="1">
    <location>
        <begin position="346"/>
        <end position="355"/>
    </location>
</feature>
<evidence type="ECO:0000259" key="2">
    <source>
        <dbReference type="Pfam" id="PF09429"/>
    </source>
</evidence>
<dbReference type="Pfam" id="PF09429">
    <property type="entry name" value="Wbp11"/>
    <property type="match status" value="1"/>
</dbReference>
<feature type="region of interest" description="Disordered" evidence="1">
    <location>
        <begin position="133"/>
        <end position="180"/>
    </location>
</feature>
<dbReference type="GO" id="GO:0006396">
    <property type="term" value="P:RNA processing"/>
    <property type="evidence" value="ECO:0007669"/>
    <property type="project" value="InterPro"/>
</dbReference>
<accession>A0A1A8W3K2</accession>
<feature type="compositionally biased region" description="Polar residues" evidence="1">
    <location>
        <begin position="310"/>
        <end position="325"/>
    </location>
</feature>
<evidence type="ECO:0000313" key="5">
    <source>
        <dbReference type="Proteomes" id="UP000078546"/>
    </source>
</evidence>
<reference evidence="5 6" key="2">
    <citation type="submission" date="2016-05" db="EMBL/GenBank/DDBJ databases">
        <authorList>
            <person name="Naeem Raeece"/>
        </authorList>
    </citation>
    <scope>NUCLEOTIDE SEQUENCE [LARGE SCALE GENOMIC DNA]</scope>
</reference>
<reference evidence="3" key="1">
    <citation type="submission" date="2016-05" db="EMBL/GenBank/DDBJ databases">
        <authorList>
            <person name="Lavstsen T."/>
            <person name="Jespersen J.S."/>
        </authorList>
    </citation>
    <scope>NUCLEOTIDE SEQUENCE [LARGE SCALE GENOMIC DNA]</scope>
</reference>
<dbReference type="AlphaFoldDB" id="A0A1A8W3K2"/>
<feature type="region of interest" description="Disordered" evidence="1">
    <location>
        <begin position="408"/>
        <end position="442"/>
    </location>
</feature>
<evidence type="ECO:0000313" key="3">
    <source>
        <dbReference type="EMBL" id="SBS87356.1"/>
    </source>
</evidence>
<evidence type="ECO:0000256" key="1">
    <source>
        <dbReference type="SAM" id="MobiDB-lite"/>
    </source>
</evidence>
<feature type="region of interest" description="Disordered" evidence="1">
    <location>
        <begin position="307"/>
        <end position="372"/>
    </location>
</feature>
<feature type="compositionally biased region" description="Polar residues" evidence="1">
    <location>
        <begin position="356"/>
        <end position="372"/>
    </location>
</feature>
<name>A0A1A8W3K2_PLAOA</name>
<dbReference type="InterPro" id="IPR019007">
    <property type="entry name" value="Wbp11/ELF5/Saf1_N"/>
</dbReference>
<dbReference type="VEuPathDB" id="PlasmoDB:PocGH01_13032000"/>